<dbReference type="EMBL" id="CAJNIZ010014202">
    <property type="protein sequence ID" value="CAE7359084.1"/>
    <property type="molecule type" value="Genomic_DNA"/>
</dbReference>
<keyword evidence="1" id="KW-0472">Membrane</keyword>
<reference evidence="2" key="1">
    <citation type="submission" date="2021-02" db="EMBL/GenBank/DDBJ databases">
        <authorList>
            <person name="Dougan E. K."/>
            <person name="Rhodes N."/>
            <person name="Thang M."/>
            <person name="Chan C."/>
        </authorList>
    </citation>
    <scope>NUCLEOTIDE SEQUENCE</scope>
</reference>
<evidence type="ECO:0000256" key="1">
    <source>
        <dbReference type="SAM" id="Phobius"/>
    </source>
</evidence>
<proteinExistence type="predicted"/>
<gene>
    <name evidence="2" type="ORF">SPIL2461_LOCUS8571</name>
</gene>
<feature type="transmembrane region" description="Helical" evidence="1">
    <location>
        <begin position="294"/>
        <end position="313"/>
    </location>
</feature>
<dbReference type="OrthoDB" id="424954at2759"/>
<comment type="caution">
    <text evidence="2">The sequence shown here is derived from an EMBL/GenBank/DDBJ whole genome shotgun (WGS) entry which is preliminary data.</text>
</comment>
<keyword evidence="3" id="KW-1185">Reference proteome</keyword>
<dbReference type="Proteomes" id="UP000649617">
    <property type="component" value="Unassembled WGS sequence"/>
</dbReference>
<evidence type="ECO:0000313" key="3">
    <source>
        <dbReference type="Proteomes" id="UP000649617"/>
    </source>
</evidence>
<name>A0A812PHC4_SYMPI</name>
<feature type="transmembrane region" description="Helical" evidence="1">
    <location>
        <begin position="210"/>
        <end position="236"/>
    </location>
</feature>
<accession>A0A812PHC4</accession>
<evidence type="ECO:0000313" key="2">
    <source>
        <dbReference type="EMBL" id="CAE7359084.1"/>
    </source>
</evidence>
<keyword evidence="1" id="KW-1133">Transmembrane helix</keyword>
<feature type="transmembrane region" description="Helical" evidence="1">
    <location>
        <begin position="63"/>
        <end position="84"/>
    </location>
</feature>
<dbReference type="AlphaFoldDB" id="A0A812PHC4"/>
<sequence length="440" mass="48802">MHGANVRKEAIGIDTNKKNSYGSMSTVTTEEETSTEVHFEESAWSIPILAAIVDIDVGLFDRLFAGLLILLNFGMQAAFSWVLLTDAFIGESFETRVESAKIWRTSVAHDYKYLDLADTSLVSRVCSGDGALILSTQQATLIHHINSFLGLEKAQFEHSIFQPGVGLNSDQDLNEFRRIWLQLEAAWTIPRRRRTRFKNNSFISMSRGRFALLLVTYISRTVIASVLLAAGILWLARTTSIEELMLNAVALNAILDVDEFLFSGMTPIKIQHAIQNLKPIKVKYSRARSQFESFVHMVSLIVLVFLAYYLLLVPLSDTMLAVKNELCGGDQTFVVSYNSDSQQTYGLMTKETRDYSILSVSEIAVQNHKATSPATTPGPNVPTYLTMSGNKDLFIGDLSKSMAEEAAVTPFCIESVTMPGNPLYSDASMQMMAAARIQTA</sequence>
<protein>
    <submittedName>
        <fullName evidence="2">Uncharacterized protein</fullName>
    </submittedName>
</protein>
<feature type="non-terminal residue" evidence="2">
    <location>
        <position position="1"/>
    </location>
</feature>
<organism evidence="2 3">
    <name type="scientific">Symbiodinium pilosum</name>
    <name type="common">Dinoflagellate</name>
    <dbReference type="NCBI Taxonomy" id="2952"/>
    <lineage>
        <taxon>Eukaryota</taxon>
        <taxon>Sar</taxon>
        <taxon>Alveolata</taxon>
        <taxon>Dinophyceae</taxon>
        <taxon>Suessiales</taxon>
        <taxon>Symbiodiniaceae</taxon>
        <taxon>Symbiodinium</taxon>
    </lineage>
</organism>
<keyword evidence="1" id="KW-0812">Transmembrane</keyword>